<reference evidence="1" key="1">
    <citation type="journal article" date="2015" name="Nature">
        <title>Complex archaea that bridge the gap between prokaryotes and eukaryotes.</title>
        <authorList>
            <person name="Spang A."/>
            <person name="Saw J.H."/>
            <person name="Jorgensen S.L."/>
            <person name="Zaremba-Niedzwiedzka K."/>
            <person name="Martijn J."/>
            <person name="Lind A.E."/>
            <person name="van Eijk R."/>
            <person name="Schleper C."/>
            <person name="Guy L."/>
            <person name="Ettema T.J."/>
        </authorList>
    </citation>
    <scope>NUCLEOTIDE SEQUENCE</scope>
</reference>
<name>A0A0F8YSH3_9ZZZZ</name>
<dbReference type="AlphaFoldDB" id="A0A0F8YSH3"/>
<evidence type="ECO:0008006" key="2">
    <source>
        <dbReference type="Google" id="ProtNLM"/>
    </source>
</evidence>
<sequence length="254" mass="28588">DLYSARSRTTYSEHLGRLFGLEPKRIENDLVRILEHLEEKRDRRFAGEPESGRPPELSEEDRRLGLAFLKSPDLFEQIVSDMEALGYVGEDLNKQLVYLAASSRKLQEPICLLLLSQSSSGKSLLVDTVRRLIPEEELIAVTSLSDQALNYLPEGALEHKFLVLGEAVHSEAVEHQIREMISSRRLSRMVTVKDEKTGKMKSLQVSRRAVVSLVMSTTRTDLNPENASRFFLLNADESEFVGLRDSEGAFGVVA</sequence>
<accession>A0A0F8YSH3</accession>
<proteinExistence type="predicted"/>
<gene>
    <name evidence="1" type="ORF">LCGC14_3119890</name>
</gene>
<organism evidence="1">
    <name type="scientific">marine sediment metagenome</name>
    <dbReference type="NCBI Taxonomy" id="412755"/>
    <lineage>
        <taxon>unclassified sequences</taxon>
        <taxon>metagenomes</taxon>
        <taxon>ecological metagenomes</taxon>
    </lineage>
</organism>
<protein>
    <recommendedName>
        <fullName evidence="2">SF3 helicase domain-containing protein</fullName>
    </recommendedName>
</protein>
<comment type="caution">
    <text evidence="1">The sequence shown here is derived from an EMBL/GenBank/DDBJ whole genome shotgun (WGS) entry which is preliminary data.</text>
</comment>
<evidence type="ECO:0000313" key="1">
    <source>
        <dbReference type="EMBL" id="KKK50951.1"/>
    </source>
</evidence>
<dbReference type="EMBL" id="LAZR01067760">
    <property type="protein sequence ID" value="KKK50951.1"/>
    <property type="molecule type" value="Genomic_DNA"/>
</dbReference>
<feature type="non-terminal residue" evidence="1">
    <location>
        <position position="1"/>
    </location>
</feature>